<dbReference type="EMBL" id="NPMS01000004">
    <property type="protein sequence ID" value="OZU88625.1"/>
    <property type="molecule type" value="Genomic_DNA"/>
</dbReference>
<dbReference type="SUPFAM" id="SSF47413">
    <property type="entry name" value="lambda repressor-like DNA-binding domains"/>
    <property type="match status" value="1"/>
</dbReference>
<evidence type="ECO:0000256" key="1">
    <source>
        <dbReference type="PROSITE-ProRule" id="PRU00339"/>
    </source>
</evidence>
<keyword evidence="1" id="KW-0802">TPR repeat</keyword>
<sequence>MESNIGKIIKYYRLQSKMTQSELSKGIVSVSHLSKIENSKIIPTEETISLLNEKLKIDNQIAKNAEITKLIQEWFIYLLNGDKQNSSKVFNRIFIKNEPIINMQPVTLIEIHKLRYFLLLSQTKKAEEQYKYLLKISKNLTELERYYWLKFSGNYYFSQLSYKNALISFQKAEKYLNRHIEVSSEEFNDLFYAIALAASKIRKVHITLVYSNKALIYYQNKYNMKRCAECHILLGISYQRINEFDKAMENYELASTIASGTNNKDILKLCYQNLGKLNSLRNNSNKAIEYFHKSFQLRLNNAAIKKIVPVSSLMKEYYHSNDIANANKWLLEGLNLTDALKQSDSVYIYEFKVFNHLINGTDDALESLITKKILPFLEEKQLNYEKVYYLKTLANYYFNNRKYKLSAIYYNYANNVLSKTY</sequence>
<dbReference type="RefSeq" id="WP_094885721.1">
    <property type="nucleotide sequence ID" value="NZ_NPMS01000004.1"/>
</dbReference>
<gene>
    <name evidence="3" type="ORF">CIL03_10025</name>
</gene>
<dbReference type="AlphaFoldDB" id="A0A265NA04"/>
<dbReference type="OrthoDB" id="252257at2"/>
<dbReference type="Gene3D" id="1.10.260.40">
    <property type="entry name" value="lambda repressor-like DNA-binding domains"/>
    <property type="match status" value="1"/>
</dbReference>
<dbReference type="PROSITE" id="PS50005">
    <property type="entry name" value="TPR"/>
    <property type="match status" value="1"/>
</dbReference>
<dbReference type="SMART" id="SM00530">
    <property type="entry name" value="HTH_XRE"/>
    <property type="match status" value="1"/>
</dbReference>
<feature type="domain" description="HTH cro/C1-type" evidence="2">
    <location>
        <begin position="9"/>
        <end position="61"/>
    </location>
</feature>
<dbReference type="GO" id="GO:0003677">
    <property type="term" value="F:DNA binding"/>
    <property type="evidence" value="ECO:0007669"/>
    <property type="project" value="InterPro"/>
</dbReference>
<dbReference type="Gene3D" id="1.25.40.10">
    <property type="entry name" value="Tetratricopeptide repeat domain"/>
    <property type="match status" value="1"/>
</dbReference>
<dbReference type="SMART" id="SM00028">
    <property type="entry name" value="TPR"/>
    <property type="match status" value="4"/>
</dbReference>
<feature type="repeat" description="TPR" evidence="1">
    <location>
        <begin position="228"/>
        <end position="261"/>
    </location>
</feature>
<proteinExistence type="predicted"/>
<dbReference type="InterPro" id="IPR011990">
    <property type="entry name" value="TPR-like_helical_dom_sf"/>
</dbReference>
<organism evidence="3 4">
    <name type="scientific">Virgibacillus indicus</name>
    <dbReference type="NCBI Taxonomy" id="2024554"/>
    <lineage>
        <taxon>Bacteria</taxon>
        <taxon>Bacillati</taxon>
        <taxon>Bacillota</taxon>
        <taxon>Bacilli</taxon>
        <taxon>Bacillales</taxon>
        <taxon>Bacillaceae</taxon>
        <taxon>Virgibacillus</taxon>
    </lineage>
</organism>
<dbReference type="Proteomes" id="UP000216498">
    <property type="component" value="Unassembled WGS sequence"/>
</dbReference>
<name>A0A265NA04_9BACI</name>
<evidence type="ECO:0000313" key="3">
    <source>
        <dbReference type="EMBL" id="OZU88625.1"/>
    </source>
</evidence>
<dbReference type="PROSITE" id="PS50943">
    <property type="entry name" value="HTH_CROC1"/>
    <property type="match status" value="1"/>
</dbReference>
<dbReference type="InterPro" id="IPR010982">
    <property type="entry name" value="Lambda_DNA-bd_dom_sf"/>
</dbReference>
<evidence type="ECO:0000259" key="2">
    <source>
        <dbReference type="PROSITE" id="PS50943"/>
    </source>
</evidence>
<dbReference type="Pfam" id="PF01381">
    <property type="entry name" value="HTH_3"/>
    <property type="match status" value="1"/>
</dbReference>
<protein>
    <recommendedName>
        <fullName evidence="2">HTH cro/C1-type domain-containing protein</fullName>
    </recommendedName>
</protein>
<dbReference type="InterPro" id="IPR001387">
    <property type="entry name" value="Cro/C1-type_HTH"/>
</dbReference>
<dbReference type="SUPFAM" id="SSF48452">
    <property type="entry name" value="TPR-like"/>
    <property type="match status" value="1"/>
</dbReference>
<dbReference type="CDD" id="cd00093">
    <property type="entry name" value="HTH_XRE"/>
    <property type="match status" value="1"/>
</dbReference>
<evidence type="ECO:0000313" key="4">
    <source>
        <dbReference type="Proteomes" id="UP000216498"/>
    </source>
</evidence>
<comment type="caution">
    <text evidence="3">The sequence shown here is derived from an EMBL/GenBank/DDBJ whole genome shotgun (WGS) entry which is preliminary data.</text>
</comment>
<accession>A0A265NA04</accession>
<reference evidence="3 4" key="1">
    <citation type="submission" date="2017-08" db="EMBL/GenBank/DDBJ databases">
        <title>Virgibacillus indicus sp. nov. and Virgibacillus profoundi sp. nov, two moderately halophilic bacteria isolated from marine sediment by using the Microfluidic Streak Plate.</title>
        <authorList>
            <person name="Xu B."/>
            <person name="Hu B."/>
            <person name="Wang J."/>
            <person name="Zhu Y."/>
            <person name="Huang L."/>
            <person name="Du W."/>
            <person name="Huang Y."/>
        </authorList>
    </citation>
    <scope>NUCLEOTIDE SEQUENCE [LARGE SCALE GENOMIC DNA]</scope>
    <source>
        <strain evidence="3 4">IO3-P2-C2</strain>
    </source>
</reference>
<keyword evidence="4" id="KW-1185">Reference proteome</keyword>
<dbReference type="InterPro" id="IPR019734">
    <property type="entry name" value="TPR_rpt"/>
</dbReference>